<dbReference type="InterPro" id="IPR011991">
    <property type="entry name" value="ArsR-like_HTH"/>
</dbReference>
<name>A0ABS3R3Q3_9ACTN</name>
<sequence length="205" mass="21966">MKSYGEYCALARGLDVIGDRWSLLIVRELLIRPCRYTDLRDGLPGIASNLLADRLRQLTDAGVVAAGKEPPPIATTVYRLTERGRELEPALRELARWGAPLMVRPPEGDTFRSKWLVLAAEVVHQPPADGAERTIQLETGDEPVVVRTGKGRVQARVGTAQDADLVVAADPPTILGLLSGRLAPDEADAVFTGDVTALTGPAQAG</sequence>
<dbReference type="Pfam" id="PF01638">
    <property type="entry name" value="HxlR"/>
    <property type="match status" value="1"/>
</dbReference>
<dbReference type="InterPro" id="IPR036390">
    <property type="entry name" value="WH_DNA-bd_sf"/>
</dbReference>
<keyword evidence="3" id="KW-0804">Transcription</keyword>
<comment type="caution">
    <text evidence="5">The sequence shown here is derived from an EMBL/GenBank/DDBJ whole genome shotgun (WGS) entry which is preliminary data.</text>
</comment>
<keyword evidence="6" id="KW-1185">Reference proteome</keyword>
<gene>
    <name evidence="5" type="ORF">J4557_23265</name>
</gene>
<dbReference type="PANTHER" id="PTHR33204:SF18">
    <property type="entry name" value="TRANSCRIPTIONAL REGULATORY PROTEIN"/>
    <property type="match status" value="1"/>
</dbReference>
<keyword evidence="1" id="KW-0805">Transcription regulation</keyword>
<reference evidence="5 6" key="1">
    <citation type="submission" date="2021-03" db="EMBL/GenBank/DDBJ databases">
        <authorList>
            <person name="Kanchanasin P."/>
            <person name="Saeng-In P."/>
            <person name="Phongsopitanun W."/>
            <person name="Yuki M."/>
            <person name="Kudo T."/>
            <person name="Ohkuma M."/>
            <person name="Tanasupawat S."/>
        </authorList>
    </citation>
    <scope>NUCLEOTIDE SEQUENCE [LARGE SCALE GENOMIC DNA]</scope>
    <source>
        <strain evidence="5 6">L46</strain>
    </source>
</reference>
<dbReference type="PROSITE" id="PS51118">
    <property type="entry name" value="HTH_HXLR"/>
    <property type="match status" value="1"/>
</dbReference>
<evidence type="ECO:0000256" key="3">
    <source>
        <dbReference type="ARBA" id="ARBA00023163"/>
    </source>
</evidence>
<evidence type="ECO:0000259" key="4">
    <source>
        <dbReference type="PROSITE" id="PS51118"/>
    </source>
</evidence>
<evidence type="ECO:0000256" key="1">
    <source>
        <dbReference type="ARBA" id="ARBA00023015"/>
    </source>
</evidence>
<proteinExistence type="predicted"/>
<evidence type="ECO:0000256" key="2">
    <source>
        <dbReference type="ARBA" id="ARBA00023125"/>
    </source>
</evidence>
<dbReference type="CDD" id="cd00090">
    <property type="entry name" value="HTH_ARSR"/>
    <property type="match status" value="1"/>
</dbReference>
<evidence type="ECO:0000313" key="6">
    <source>
        <dbReference type="Proteomes" id="UP000666915"/>
    </source>
</evidence>
<accession>A0ABS3R3Q3</accession>
<dbReference type="SUPFAM" id="SSF46785">
    <property type="entry name" value="Winged helix' DNA-binding domain"/>
    <property type="match status" value="1"/>
</dbReference>
<dbReference type="InterPro" id="IPR002577">
    <property type="entry name" value="HTH_HxlR"/>
</dbReference>
<evidence type="ECO:0000313" key="5">
    <source>
        <dbReference type="EMBL" id="MBO2440452.1"/>
    </source>
</evidence>
<protein>
    <submittedName>
        <fullName evidence="5">Helix-turn-helix transcriptional regulator</fullName>
    </submittedName>
</protein>
<dbReference type="Proteomes" id="UP000666915">
    <property type="component" value="Unassembled WGS sequence"/>
</dbReference>
<dbReference type="RefSeq" id="WP_208268837.1">
    <property type="nucleotide sequence ID" value="NZ_BAAAGM010000074.1"/>
</dbReference>
<organism evidence="5 6">
    <name type="scientific">Actinomadura nitritigenes</name>
    <dbReference type="NCBI Taxonomy" id="134602"/>
    <lineage>
        <taxon>Bacteria</taxon>
        <taxon>Bacillati</taxon>
        <taxon>Actinomycetota</taxon>
        <taxon>Actinomycetes</taxon>
        <taxon>Streptosporangiales</taxon>
        <taxon>Thermomonosporaceae</taxon>
        <taxon>Actinomadura</taxon>
    </lineage>
</organism>
<dbReference type="EMBL" id="JAGEOK010000014">
    <property type="protein sequence ID" value="MBO2440452.1"/>
    <property type="molecule type" value="Genomic_DNA"/>
</dbReference>
<dbReference type="InterPro" id="IPR036388">
    <property type="entry name" value="WH-like_DNA-bd_sf"/>
</dbReference>
<keyword evidence="2" id="KW-0238">DNA-binding</keyword>
<dbReference type="PANTHER" id="PTHR33204">
    <property type="entry name" value="TRANSCRIPTIONAL REGULATOR, MARR FAMILY"/>
    <property type="match status" value="1"/>
</dbReference>
<dbReference type="Gene3D" id="1.10.10.10">
    <property type="entry name" value="Winged helix-like DNA-binding domain superfamily/Winged helix DNA-binding domain"/>
    <property type="match status" value="1"/>
</dbReference>
<feature type="domain" description="HTH hxlR-type" evidence="4">
    <location>
        <begin position="8"/>
        <end position="106"/>
    </location>
</feature>